<feature type="coiled-coil region" evidence="13">
    <location>
        <begin position="706"/>
        <end position="733"/>
    </location>
</feature>
<reference evidence="18" key="3">
    <citation type="submission" date="2024-02" db="EMBL/GenBank/DDBJ databases">
        <title>Comparative genomics of Cryptococcus and Kwoniella reveals pathogenesis evolution and contrasting modes of karyotype evolution via chromosome fusion or intercentromeric recombination.</title>
        <authorList>
            <person name="Coelho M.A."/>
            <person name="David-Palma M."/>
            <person name="Shea T."/>
            <person name="Bowers K."/>
            <person name="McGinley-Smith S."/>
            <person name="Mohammad A.W."/>
            <person name="Gnirke A."/>
            <person name="Yurkov A.M."/>
            <person name="Nowrousian M."/>
            <person name="Sun S."/>
            <person name="Cuomo C.A."/>
            <person name="Heitman J."/>
        </authorList>
    </citation>
    <scope>NUCLEOTIDE SEQUENCE</scope>
    <source>
        <strain evidence="18">CBS 10117</strain>
    </source>
</reference>
<keyword evidence="4" id="KW-0963">Cytoplasm</keyword>
<dbReference type="Proteomes" id="UP000078595">
    <property type="component" value="Chromosome 6"/>
</dbReference>
<feature type="region of interest" description="Disordered" evidence="14">
    <location>
        <begin position="453"/>
        <end position="473"/>
    </location>
</feature>
<dbReference type="SUPFAM" id="SSF57770">
    <property type="entry name" value="Methionyl-tRNA synthetase (MetRS), Zn-domain"/>
    <property type="match status" value="1"/>
</dbReference>
<gene>
    <name evidence="17" type="ORF">I303_05207</name>
    <name evidence="18" type="ORF">I303_105346</name>
</gene>
<dbReference type="VEuPathDB" id="FungiDB:I303_05207"/>
<protein>
    <recommendedName>
        <fullName evidence="3">methionine--tRNA ligase</fullName>
        <ecNumber evidence="3">6.1.1.10</ecNumber>
    </recommendedName>
    <alternativeName>
        <fullName evidence="10">Methionyl-tRNA synthetase</fullName>
    </alternativeName>
</protein>
<keyword evidence="19" id="KW-1185">Reference proteome</keyword>
<dbReference type="Gene3D" id="3.40.50.620">
    <property type="entry name" value="HUPs"/>
    <property type="match status" value="1"/>
</dbReference>
<dbReference type="PANTHER" id="PTHR45765">
    <property type="entry name" value="METHIONINE--TRNA LIGASE"/>
    <property type="match status" value="1"/>
</dbReference>
<dbReference type="InterPro" id="IPR041872">
    <property type="entry name" value="Anticodon_Met"/>
</dbReference>
<dbReference type="Pfam" id="PF09334">
    <property type="entry name" value="tRNA-synt_1g"/>
    <property type="match status" value="1"/>
</dbReference>
<dbReference type="InterPro" id="IPR029038">
    <property type="entry name" value="MetRS_Zn"/>
</dbReference>
<evidence type="ECO:0000256" key="10">
    <source>
        <dbReference type="ARBA" id="ARBA00030904"/>
    </source>
</evidence>
<dbReference type="KEGG" id="kdj:28968906"/>
<reference evidence="17" key="1">
    <citation type="submission" date="2013-07" db="EMBL/GenBank/DDBJ databases">
        <title>The Genome Sequence of Cryptococcus dejecticola CBS10117.</title>
        <authorList>
            <consortium name="The Broad Institute Genome Sequencing Platform"/>
            <person name="Cuomo C."/>
            <person name="Litvintseva A."/>
            <person name="Chen Y."/>
            <person name="Heitman J."/>
            <person name="Sun S."/>
            <person name="Springer D."/>
            <person name="Dromer F."/>
            <person name="Young S.K."/>
            <person name="Zeng Q."/>
            <person name="Gargeya S."/>
            <person name="Fitzgerald M."/>
            <person name="Abouelleil A."/>
            <person name="Alvarado L."/>
            <person name="Berlin A.M."/>
            <person name="Chapman S.B."/>
            <person name="Dewar J."/>
            <person name="Goldberg J."/>
            <person name="Griggs A."/>
            <person name="Gujja S."/>
            <person name="Hansen M."/>
            <person name="Howarth C."/>
            <person name="Imamovic A."/>
            <person name="Larimer J."/>
            <person name="McCowan C."/>
            <person name="Murphy C."/>
            <person name="Pearson M."/>
            <person name="Priest M."/>
            <person name="Roberts A."/>
            <person name="Saif S."/>
            <person name="Shea T."/>
            <person name="Sykes S."/>
            <person name="Wortman J."/>
            <person name="Nusbaum C."/>
            <person name="Birren B."/>
        </authorList>
    </citation>
    <scope>NUCLEOTIDE SEQUENCE [LARGE SCALE GENOMIC DNA]</scope>
    <source>
        <strain evidence="17">CBS 10117</strain>
    </source>
</reference>
<dbReference type="CDD" id="cd00814">
    <property type="entry name" value="MetRS_core"/>
    <property type="match status" value="1"/>
</dbReference>
<dbReference type="Gene3D" id="1.10.730.10">
    <property type="entry name" value="Isoleucyl-tRNA Synthetase, Domain 1"/>
    <property type="match status" value="1"/>
</dbReference>
<feature type="domain" description="Methionyl/Leucyl tRNA synthetase" evidence="15">
    <location>
        <begin position="33"/>
        <end position="439"/>
    </location>
</feature>
<keyword evidence="9 12" id="KW-0030">Aminoacyl-tRNA synthetase</keyword>
<dbReference type="RefSeq" id="XP_018262191.1">
    <property type="nucleotide sequence ID" value="XM_018408500.1"/>
</dbReference>
<evidence type="ECO:0000259" key="15">
    <source>
        <dbReference type="Pfam" id="PF09334"/>
    </source>
</evidence>
<dbReference type="InterPro" id="IPR014758">
    <property type="entry name" value="Met-tRNA_synth"/>
</dbReference>
<dbReference type="GO" id="GO:0006431">
    <property type="term" value="P:methionyl-tRNA aminoacylation"/>
    <property type="evidence" value="ECO:0007669"/>
    <property type="project" value="InterPro"/>
</dbReference>
<organism evidence="17">
    <name type="scientific">Kwoniella dejecticola CBS 10117</name>
    <dbReference type="NCBI Taxonomy" id="1296121"/>
    <lineage>
        <taxon>Eukaryota</taxon>
        <taxon>Fungi</taxon>
        <taxon>Dikarya</taxon>
        <taxon>Basidiomycota</taxon>
        <taxon>Agaricomycotina</taxon>
        <taxon>Tremellomycetes</taxon>
        <taxon>Tremellales</taxon>
        <taxon>Cryptococcaceae</taxon>
        <taxon>Kwoniella</taxon>
    </lineage>
</organism>
<reference evidence="18" key="2">
    <citation type="submission" date="2013-07" db="EMBL/GenBank/DDBJ databases">
        <authorList>
            <consortium name="The Broad Institute Genome Sequencing Platform"/>
            <person name="Cuomo C."/>
            <person name="Litvintseva A."/>
            <person name="Chen Y."/>
            <person name="Heitman J."/>
            <person name="Sun S."/>
            <person name="Springer D."/>
            <person name="Dromer F."/>
            <person name="Young S.K."/>
            <person name="Zeng Q."/>
            <person name="Gargeya S."/>
            <person name="Fitzgerald M."/>
            <person name="Abouelleil A."/>
            <person name="Alvarado L."/>
            <person name="Berlin A.M."/>
            <person name="Chapman S.B."/>
            <person name="Dewar J."/>
            <person name="Goldberg J."/>
            <person name="Griggs A."/>
            <person name="Gujja S."/>
            <person name="Hansen M."/>
            <person name="Howarth C."/>
            <person name="Imamovic A."/>
            <person name="Larimer J."/>
            <person name="McCowan C."/>
            <person name="Murphy C."/>
            <person name="Pearson M."/>
            <person name="Priest M."/>
            <person name="Roberts A."/>
            <person name="Saif S."/>
            <person name="Shea T."/>
            <person name="Sykes S."/>
            <person name="Wortman J."/>
            <person name="Nusbaum C."/>
            <person name="Birren B."/>
        </authorList>
    </citation>
    <scope>NUCLEOTIDE SEQUENCE</scope>
    <source>
        <strain evidence="18">CBS 10117</strain>
    </source>
</reference>
<evidence type="ECO:0000256" key="2">
    <source>
        <dbReference type="ARBA" id="ARBA00005594"/>
    </source>
</evidence>
<dbReference type="PANTHER" id="PTHR45765:SF1">
    <property type="entry name" value="METHIONINE--TRNA LIGASE, CYTOPLASMIC"/>
    <property type="match status" value="1"/>
</dbReference>
<dbReference type="STRING" id="1296121.A0A1A6A2R9"/>
<dbReference type="SUPFAM" id="SSF52374">
    <property type="entry name" value="Nucleotidylyl transferase"/>
    <property type="match status" value="1"/>
</dbReference>
<dbReference type="EMBL" id="KI894032">
    <property type="protein sequence ID" value="OBR84349.1"/>
    <property type="molecule type" value="Genomic_DNA"/>
</dbReference>
<feature type="domain" description="Methionyl-tRNA synthetase anticodon-binding" evidence="16">
    <location>
        <begin position="473"/>
        <end position="616"/>
    </location>
</feature>
<dbReference type="NCBIfam" id="TIGR00398">
    <property type="entry name" value="metG"/>
    <property type="match status" value="1"/>
</dbReference>
<dbReference type="FunFam" id="2.20.28.20:FF:000001">
    <property type="entry name" value="Methionine--tRNA ligase"/>
    <property type="match status" value="1"/>
</dbReference>
<dbReference type="PROSITE" id="PS00178">
    <property type="entry name" value="AA_TRNA_LIGASE_I"/>
    <property type="match status" value="1"/>
</dbReference>
<feature type="region of interest" description="Disordered" evidence="14">
    <location>
        <begin position="669"/>
        <end position="688"/>
    </location>
</feature>
<dbReference type="InterPro" id="IPR033911">
    <property type="entry name" value="MetRS_core"/>
</dbReference>
<sequence length="734" mass="82044">MSGRNIRQVDGLLMNIHDPSKGPVLPKDGERNVLITSALPYVNNVPHLGNIIGSTLSADVFARYSRTLNVPTLYVCGTDEYGTATETKALEEGVSPLELCTKFHKLHTEIYEWFELSFDKWGRTSTPEHTKITQEVYLDLHKNGFFKLETSDQTYCEDDNLFLADRFVEGTCPQCKYDDARGDQCDKCGLTYSSPTELINPRCKRNKNHKVSVRPSTHACMRLDLLQPKLEEWMQKARVKGKWGSNAVITEKGEIVEPRMLGDGLRPSAVTRDLKWGVDVPKTGDVEEDKAMEGKVIYVWFDAPIGYPSITATYTDKWEQWWKNPDNVELYQFMGKDNVYFHTVLFPSMLIGTAQPWTMLHNISSTQYLNYEDTKFSKSRNIGVFGNNARETGQPPSVWRYYLLSQRPENSDSSFLWSNFIAANNNELLANLGNFVNRVVKFVNAKYDSVVPGPEGSTGGNVAPESSPSTPAAQLDANFVNDINTRLAEYRTNMDETKLRNGLAIAMSLSARGNQYLQDNSLDNALLANQPERCAQVLLNAINLIYLLSVTFHPFMPTTSEGILRQLNAPARSLPETFAIDILPGHKLGKAEYLFKKIENLNGAQEKAWQKQFGGDSVVAEKVTPAGPDGHPEGGKVPHAKDISLDTGNKKAAHLAKQAEIAKIKRAAAKEAEKNKSPEERELESKVEQQGKLVMLIKKGVQEGNAEAEMAKAKELKTELADLRKKLKEASISK</sequence>
<dbReference type="EC" id="6.1.1.10" evidence="3"/>
<dbReference type="OrthoDB" id="5844513at2759"/>
<dbReference type="SUPFAM" id="SSF47323">
    <property type="entry name" value="Anticodon-binding domain of a subclass of class I aminoacyl-tRNA synthetases"/>
    <property type="match status" value="1"/>
</dbReference>
<evidence type="ECO:0000256" key="7">
    <source>
        <dbReference type="ARBA" id="ARBA00022840"/>
    </source>
</evidence>
<comment type="catalytic activity">
    <reaction evidence="11">
        <text>tRNA(Met) + L-methionine + ATP = L-methionyl-tRNA(Met) + AMP + diphosphate</text>
        <dbReference type="Rhea" id="RHEA:13481"/>
        <dbReference type="Rhea" id="RHEA-COMP:9667"/>
        <dbReference type="Rhea" id="RHEA-COMP:9698"/>
        <dbReference type="ChEBI" id="CHEBI:30616"/>
        <dbReference type="ChEBI" id="CHEBI:33019"/>
        <dbReference type="ChEBI" id="CHEBI:57844"/>
        <dbReference type="ChEBI" id="CHEBI:78442"/>
        <dbReference type="ChEBI" id="CHEBI:78530"/>
        <dbReference type="ChEBI" id="CHEBI:456215"/>
        <dbReference type="EC" id="6.1.1.10"/>
    </reaction>
</comment>
<dbReference type="Pfam" id="PF19303">
    <property type="entry name" value="Anticodon_3"/>
    <property type="match status" value="1"/>
</dbReference>
<evidence type="ECO:0000313" key="17">
    <source>
        <dbReference type="EMBL" id="OBR84349.1"/>
    </source>
</evidence>
<name>A0A1A6A2R9_9TREE</name>
<evidence type="ECO:0000256" key="11">
    <source>
        <dbReference type="ARBA" id="ARBA00047364"/>
    </source>
</evidence>
<dbReference type="EMBL" id="CP144535">
    <property type="protein sequence ID" value="WWC62749.1"/>
    <property type="molecule type" value="Genomic_DNA"/>
</dbReference>
<evidence type="ECO:0000256" key="4">
    <source>
        <dbReference type="ARBA" id="ARBA00022490"/>
    </source>
</evidence>
<proteinExistence type="inferred from homology"/>
<evidence type="ECO:0000256" key="13">
    <source>
        <dbReference type="SAM" id="Coils"/>
    </source>
</evidence>
<evidence type="ECO:0000256" key="6">
    <source>
        <dbReference type="ARBA" id="ARBA00022741"/>
    </source>
</evidence>
<dbReference type="FunFam" id="1.10.730.10:FF:000040">
    <property type="entry name" value="Methionyl-tRNA synthetase, cytoplasmic, putative"/>
    <property type="match status" value="1"/>
</dbReference>
<dbReference type="InterPro" id="IPR015413">
    <property type="entry name" value="Methionyl/Leucyl_tRNA_Synth"/>
</dbReference>
<dbReference type="CDD" id="cd07957">
    <property type="entry name" value="Anticodon_Ia_Met"/>
    <property type="match status" value="1"/>
</dbReference>
<accession>A0A1A6A2R9</accession>
<evidence type="ECO:0000256" key="9">
    <source>
        <dbReference type="ARBA" id="ARBA00023146"/>
    </source>
</evidence>
<dbReference type="PRINTS" id="PR01041">
    <property type="entry name" value="TRNASYNTHMET"/>
</dbReference>
<dbReference type="GO" id="GO:0004825">
    <property type="term" value="F:methionine-tRNA ligase activity"/>
    <property type="evidence" value="ECO:0007669"/>
    <property type="project" value="UniProtKB-EC"/>
</dbReference>
<dbReference type="InterPro" id="IPR014729">
    <property type="entry name" value="Rossmann-like_a/b/a_fold"/>
</dbReference>
<evidence type="ECO:0000256" key="14">
    <source>
        <dbReference type="SAM" id="MobiDB-lite"/>
    </source>
</evidence>
<comment type="similarity">
    <text evidence="2 12">Belongs to the class-I aminoacyl-tRNA synthetase family.</text>
</comment>
<keyword evidence="5 12" id="KW-0436">Ligase</keyword>
<evidence type="ECO:0000259" key="16">
    <source>
        <dbReference type="Pfam" id="PF19303"/>
    </source>
</evidence>
<dbReference type="InterPro" id="IPR023458">
    <property type="entry name" value="Met-tRNA_ligase_1"/>
</dbReference>
<evidence type="ECO:0000313" key="18">
    <source>
        <dbReference type="EMBL" id="WWC62749.1"/>
    </source>
</evidence>
<evidence type="ECO:0000256" key="12">
    <source>
        <dbReference type="RuleBase" id="RU363039"/>
    </source>
</evidence>
<keyword evidence="8 12" id="KW-0648">Protein biosynthesis</keyword>
<evidence type="ECO:0000256" key="1">
    <source>
        <dbReference type="ARBA" id="ARBA00004496"/>
    </source>
</evidence>
<dbReference type="AlphaFoldDB" id="A0A1A6A2R9"/>
<keyword evidence="7 12" id="KW-0067">ATP-binding</keyword>
<keyword evidence="13" id="KW-0175">Coiled coil</keyword>
<evidence type="ECO:0000256" key="3">
    <source>
        <dbReference type="ARBA" id="ARBA00012838"/>
    </source>
</evidence>
<dbReference type="GO" id="GO:0005829">
    <property type="term" value="C:cytosol"/>
    <property type="evidence" value="ECO:0007669"/>
    <property type="project" value="TreeGrafter"/>
</dbReference>
<dbReference type="InterPro" id="IPR001412">
    <property type="entry name" value="aa-tRNA-synth_I_CS"/>
</dbReference>
<dbReference type="GO" id="GO:0005524">
    <property type="term" value="F:ATP binding"/>
    <property type="evidence" value="ECO:0007669"/>
    <property type="project" value="UniProtKB-KW"/>
</dbReference>
<evidence type="ECO:0000313" key="19">
    <source>
        <dbReference type="Proteomes" id="UP000078595"/>
    </source>
</evidence>
<dbReference type="GeneID" id="28968906"/>
<dbReference type="InterPro" id="IPR009080">
    <property type="entry name" value="tRNAsynth_Ia_anticodon-bd"/>
</dbReference>
<comment type="subcellular location">
    <subcellularLocation>
        <location evidence="1">Cytoplasm</location>
    </subcellularLocation>
</comment>
<dbReference type="GO" id="GO:0017101">
    <property type="term" value="C:aminoacyl-tRNA synthetase multienzyme complex"/>
    <property type="evidence" value="ECO:0007669"/>
    <property type="project" value="TreeGrafter"/>
</dbReference>
<evidence type="ECO:0000256" key="8">
    <source>
        <dbReference type="ARBA" id="ARBA00022917"/>
    </source>
</evidence>
<dbReference type="Gene3D" id="2.20.28.20">
    <property type="entry name" value="Methionyl-tRNA synthetase, Zn-domain"/>
    <property type="match status" value="1"/>
</dbReference>
<keyword evidence="6 12" id="KW-0547">Nucleotide-binding</keyword>
<evidence type="ECO:0000256" key="5">
    <source>
        <dbReference type="ARBA" id="ARBA00022598"/>
    </source>
</evidence>